<protein>
    <submittedName>
        <fullName evidence="9">ABC transporter permease</fullName>
    </submittedName>
</protein>
<dbReference type="GO" id="GO:0005886">
    <property type="term" value="C:plasma membrane"/>
    <property type="evidence" value="ECO:0007669"/>
    <property type="project" value="UniProtKB-SubCell"/>
</dbReference>
<keyword evidence="3 6" id="KW-0812">Transmembrane</keyword>
<evidence type="ECO:0000256" key="3">
    <source>
        <dbReference type="ARBA" id="ARBA00022692"/>
    </source>
</evidence>
<comment type="subcellular location">
    <subcellularLocation>
        <location evidence="1">Cell membrane</location>
        <topology evidence="1">Multi-pass membrane protein</topology>
    </subcellularLocation>
</comment>
<sequence>MKHPQNLGPPRWATRLLTGWGHPDTQEEVQGDLLELYTHWVETVGERKARWRYVLSVLKLLRPLAKQTKYQYPTPERPGEEPRTTFFSSPDMLRNYLKIAWRNLVLHKAFTAINVIGLAVGLATCLLIVLFVLHELSYDRYHANADRLYRMTIHGQVGGKEINTAEVSVPAGPALIQDYSGVEAFTRLRQDGTFIVKHDHESFKEEHVVFADSNVFNIFSIPLLKGRGAGTNPKTVLTEPNTVVITETIARKYFGEQDPIGQTLTLGTAGLFRVTGVCQDVPSNTHFHYDIFGSIRSIQLRNTWLSSSCFTYVLLRPGYSINNLQAKMPELVKKYIGSEIQELFGISLAEFTRKGDVFGFHFQPVTSIHLHSDLEGEIEPNSDIKYVYIFSIIAVFILLVACINFMNLSTAGSAGRAKEVGIRKVLGSVRQQLVGQFLSESILVTFIALLVALGIVVAVLPSFNQLAGKQFGISAFTSGWMLPGILLTCLLIGLLAGSYPAFFLSAFKPVSVLKGSVRAGFRSGWLRNTLVTTQFVVSIGMIIGTLVVYQQLHFIQNKKVGFDKDQVLVLHDTYALGPKANAFRAELTKLSQVQAVTQAGYLPAGASNSGNDGFQSENGSSPTTTYREKTYYIDENYLPTLGISLAQGRNFSKAFPSDSSAVLINEAAAKRFGWKNPVGQRLSTLGNGSPESRHVYTVIGVVKDFHFESMHQRIAPLVMVYGADNYQMALRIRTTDIPGLLKTLEQRWKAQTDNPFAYSFLNERFNTVYQSEQRVGQLFGIFAGLTVLISCLGLFGLAMFTAQQRTKEIGVRKVLGASVASVVALLSKDFLKLVVIAIVIASPLAWYAMNRWLQDFAYKIDLSWWVFALAGFLAIGIALVTVSFQSIKAALTNPVKSLRSE</sequence>
<dbReference type="InterPro" id="IPR050250">
    <property type="entry name" value="Macrolide_Exporter_MacB"/>
</dbReference>
<gene>
    <name evidence="9" type="ORF">IC230_11385</name>
</gene>
<dbReference type="GO" id="GO:0022857">
    <property type="term" value="F:transmembrane transporter activity"/>
    <property type="evidence" value="ECO:0007669"/>
    <property type="project" value="TreeGrafter"/>
</dbReference>
<evidence type="ECO:0000256" key="6">
    <source>
        <dbReference type="SAM" id="Phobius"/>
    </source>
</evidence>
<dbReference type="EMBL" id="JACXAA010000003">
    <property type="protein sequence ID" value="MBD2753496.1"/>
    <property type="molecule type" value="Genomic_DNA"/>
</dbReference>
<dbReference type="InterPro" id="IPR003838">
    <property type="entry name" value="ABC3_permease_C"/>
</dbReference>
<evidence type="ECO:0000313" key="10">
    <source>
        <dbReference type="Proteomes" id="UP000653797"/>
    </source>
</evidence>
<dbReference type="AlphaFoldDB" id="A0A927B178"/>
<feature type="transmembrane region" description="Helical" evidence="6">
    <location>
        <begin position="814"/>
        <end position="842"/>
    </location>
</feature>
<keyword evidence="10" id="KW-1185">Reference proteome</keyword>
<evidence type="ECO:0000259" key="7">
    <source>
        <dbReference type="Pfam" id="PF02687"/>
    </source>
</evidence>
<feature type="transmembrane region" description="Helical" evidence="6">
    <location>
        <begin position="862"/>
        <end position="884"/>
    </location>
</feature>
<name>A0A927B178_9BACT</name>
<feature type="transmembrane region" description="Helical" evidence="6">
    <location>
        <begin position="437"/>
        <end position="460"/>
    </location>
</feature>
<keyword evidence="2" id="KW-1003">Cell membrane</keyword>
<dbReference type="NCBIfam" id="NF038404">
    <property type="entry name" value="perm_prefix_2"/>
    <property type="match status" value="1"/>
</dbReference>
<feature type="domain" description="MacB-like periplasmic core" evidence="8">
    <location>
        <begin position="111"/>
        <end position="329"/>
    </location>
</feature>
<comment type="caution">
    <text evidence="9">The sequence shown here is derived from an EMBL/GenBank/DDBJ whole genome shotgun (WGS) entry which is preliminary data.</text>
</comment>
<feature type="domain" description="ABC3 transporter permease C-terminal" evidence="7">
    <location>
        <begin position="392"/>
        <end position="505"/>
    </location>
</feature>
<feature type="domain" description="ABC3 transporter permease C-terminal" evidence="7">
    <location>
        <begin position="781"/>
        <end position="893"/>
    </location>
</feature>
<evidence type="ECO:0000256" key="2">
    <source>
        <dbReference type="ARBA" id="ARBA00022475"/>
    </source>
</evidence>
<dbReference type="PANTHER" id="PTHR30572">
    <property type="entry name" value="MEMBRANE COMPONENT OF TRANSPORTER-RELATED"/>
    <property type="match status" value="1"/>
</dbReference>
<dbReference type="InterPro" id="IPR025857">
    <property type="entry name" value="MacB_PCD"/>
</dbReference>
<evidence type="ECO:0000259" key="8">
    <source>
        <dbReference type="Pfam" id="PF12704"/>
    </source>
</evidence>
<feature type="transmembrane region" description="Helical" evidence="6">
    <location>
        <begin position="480"/>
        <end position="504"/>
    </location>
</feature>
<feature type="domain" description="MacB-like periplasmic core" evidence="8">
    <location>
        <begin position="580"/>
        <end position="717"/>
    </location>
</feature>
<feature type="transmembrane region" description="Helical" evidence="6">
    <location>
        <begin position="525"/>
        <end position="549"/>
    </location>
</feature>
<accession>A0A927B178</accession>
<feature type="transmembrane region" description="Helical" evidence="6">
    <location>
        <begin position="386"/>
        <end position="408"/>
    </location>
</feature>
<evidence type="ECO:0000256" key="5">
    <source>
        <dbReference type="ARBA" id="ARBA00023136"/>
    </source>
</evidence>
<dbReference type="RefSeq" id="WP_191039106.1">
    <property type="nucleotide sequence ID" value="NZ_JACXAA010000003.1"/>
</dbReference>
<dbReference type="InterPro" id="IPR047699">
    <property type="entry name" value="Permease_put_prefix"/>
</dbReference>
<dbReference type="Proteomes" id="UP000653797">
    <property type="component" value="Unassembled WGS sequence"/>
</dbReference>
<organism evidence="9 10">
    <name type="scientific">Spirosoma validum</name>
    <dbReference type="NCBI Taxonomy" id="2771355"/>
    <lineage>
        <taxon>Bacteria</taxon>
        <taxon>Pseudomonadati</taxon>
        <taxon>Bacteroidota</taxon>
        <taxon>Cytophagia</taxon>
        <taxon>Cytophagales</taxon>
        <taxon>Cytophagaceae</taxon>
        <taxon>Spirosoma</taxon>
    </lineage>
</organism>
<feature type="transmembrane region" description="Helical" evidence="6">
    <location>
        <begin position="112"/>
        <end position="133"/>
    </location>
</feature>
<reference evidence="9" key="1">
    <citation type="submission" date="2020-09" db="EMBL/GenBank/DDBJ databases">
        <authorList>
            <person name="Kim M.K."/>
        </authorList>
    </citation>
    <scope>NUCLEOTIDE SEQUENCE</scope>
    <source>
        <strain evidence="9">BT704</strain>
    </source>
</reference>
<dbReference type="PANTHER" id="PTHR30572:SF18">
    <property type="entry name" value="ABC-TYPE MACROLIDE FAMILY EXPORT SYSTEM PERMEASE COMPONENT 2"/>
    <property type="match status" value="1"/>
</dbReference>
<proteinExistence type="predicted"/>
<keyword evidence="5 6" id="KW-0472">Membrane</keyword>
<evidence type="ECO:0000256" key="1">
    <source>
        <dbReference type="ARBA" id="ARBA00004651"/>
    </source>
</evidence>
<dbReference type="Pfam" id="PF12704">
    <property type="entry name" value="MacB_PCD"/>
    <property type="match status" value="2"/>
</dbReference>
<keyword evidence="4 6" id="KW-1133">Transmembrane helix</keyword>
<feature type="transmembrane region" description="Helical" evidence="6">
    <location>
        <begin position="778"/>
        <end position="802"/>
    </location>
</feature>
<dbReference type="Pfam" id="PF02687">
    <property type="entry name" value="FtsX"/>
    <property type="match status" value="2"/>
</dbReference>
<evidence type="ECO:0000313" key="9">
    <source>
        <dbReference type="EMBL" id="MBD2753496.1"/>
    </source>
</evidence>
<evidence type="ECO:0000256" key="4">
    <source>
        <dbReference type="ARBA" id="ARBA00022989"/>
    </source>
</evidence>